<evidence type="ECO:0000256" key="7">
    <source>
        <dbReference type="ARBA" id="ARBA00022741"/>
    </source>
</evidence>
<evidence type="ECO:0000256" key="18">
    <source>
        <dbReference type="PIRSR" id="PIRSR640198-4"/>
    </source>
</evidence>
<evidence type="ECO:0000259" key="19">
    <source>
        <dbReference type="PROSITE" id="PS51459"/>
    </source>
</evidence>
<evidence type="ECO:0000256" key="8">
    <source>
        <dbReference type="ARBA" id="ARBA00022803"/>
    </source>
</evidence>
<dbReference type="SUPFAM" id="SSF140931">
    <property type="entry name" value="Fic-like"/>
    <property type="match status" value="1"/>
</dbReference>
<keyword evidence="10" id="KW-1133">Transmembrane helix</keyword>
<feature type="domain" description="Fido" evidence="19">
    <location>
        <begin position="171"/>
        <end position="307"/>
    </location>
</feature>
<keyword evidence="4" id="KW-0812">Transmembrane</keyword>
<feature type="glycosylation site" description="N-linked (GlcNAc...) asparagine" evidence="18">
    <location>
        <position position="161"/>
    </location>
</feature>
<dbReference type="FunCoup" id="T1ECZ2">
    <property type="interactions" value="190"/>
</dbReference>
<dbReference type="Gene3D" id="1.10.3290.10">
    <property type="entry name" value="Fido-like domain"/>
    <property type="match status" value="1"/>
</dbReference>
<keyword evidence="22" id="KW-1185">Reference proteome</keyword>
<dbReference type="InterPro" id="IPR011990">
    <property type="entry name" value="TPR-like_helical_dom_sf"/>
</dbReference>
<keyword evidence="3" id="KW-0808">Transferase</keyword>
<dbReference type="PROSITE" id="PS51459">
    <property type="entry name" value="FIDO"/>
    <property type="match status" value="1"/>
</dbReference>
<keyword evidence="9 16" id="KW-0067">ATP-binding</keyword>
<dbReference type="CTD" id="20194444"/>
<gene>
    <name evidence="21" type="primary">20194444</name>
    <name evidence="20" type="ORF">HELRODRAFT_100335</name>
</gene>
<organism evidence="21 22">
    <name type="scientific">Helobdella robusta</name>
    <name type="common">Californian leech</name>
    <dbReference type="NCBI Taxonomy" id="6412"/>
    <lineage>
        <taxon>Eukaryota</taxon>
        <taxon>Metazoa</taxon>
        <taxon>Spiralia</taxon>
        <taxon>Lophotrochozoa</taxon>
        <taxon>Annelida</taxon>
        <taxon>Clitellata</taxon>
        <taxon>Hirudinea</taxon>
        <taxon>Rhynchobdellida</taxon>
        <taxon>Glossiphoniidae</taxon>
        <taxon>Helobdella</taxon>
    </lineage>
</organism>
<evidence type="ECO:0000256" key="9">
    <source>
        <dbReference type="ARBA" id="ARBA00022840"/>
    </source>
</evidence>
<dbReference type="GO" id="GO:0070733">
    <property type="term" value="F:AMPylase activity"/>
    <property type="evidence" value="ECO:0007669"/>
    <property type="project" value="UniProtKB-EC"/>
</dbReference>
<dbReference type="Gene3D" id="1.25.40.10">
    <property type="entry name" value="Tetratricopeptide repeat domain"/>
    <property type="match status" value="1"/>
</dbReference>
<dbReference type="HOGENOM" id="CLU_040460_0_1_1"/>
<evidence type="ECO:0000256" key="6">
    <source>
        <dbReference type="ARBA" id="ARBA00022737"/>
    </source>
</evidence>
<evidence type="ECO:0000256" key="4">
    <source>
        <dbReference type="ARBA" id="ARBA00022692"/>
    </source>
</evidence>
<reference evidence="20 22" key="2">
    <citation type="journal article" date="2013" name="Nature">
        <title>Insights into bilaterian evolution from three spiralian genomes.</title>
        <authorList>
            <person name="Simakov O."/>
            <person name="Marletaz F."/>
            <person name="Cho S.J."/>
            <person name="Edsinger-Gonzales E."/>
            <person name="Havlak P."/>
            <person name="Hellsten U."/>
            <person name="Kuo D.H."/>
            <person name="Larsson T."/>
            <person name="Lv J."/>
            <person name="Arendt D."/>
            <person name="Savage R."/>
            <person name="Osoegawa K."/>
            <person name="de Jong P."/>
            <person name="Grimwood J."/>
            <person name="Chapman J.A."/>
            <person name="Shapiro H."/>
            <person name="Aerts A."/>
            <person name="Otillar R.P."/>
            <person name="Terry A.Y."/>
            <person name="Boore J.L."/>
            <person name="Grigoriev I.V."/>
            <person name="Lindberg D.R."/>
            <person name="Seaver E.C."/>
            <person name="Weisblat D.A."/>
            <person name="Putnam N.H."/>
            <person name="Rokhsar D.S."/>
        </authorList>
    </citation>
    <scope>NUCLEOTIDE SEQUENCE</scope>
</reference>
<dbReference type="STRING" id="6412.T1ECZ2"/>
<evidence type="ECO:0000256" key="13">
    <source>
        <dbReference type="ARBA" id="ARBA00047939"/>
    </source>
</evidence>
<keyword evidence="5" id="KW-0548">Nucleotidyltransferase</keyword>
<dbReference type="InParanoid" id="T1ECZ2"/>
<dbReference type="InterPro" id="IPR003812">
    <property type="entry name" value="Fido"/>
</dbReference>
<evidence type="ECO:0000313" key="20">
    <source>
        <dbReference type="EMBL" id="ESO03201.1"/>
    </source>
</evidence>
<reference evidence="22" key="1">
    <citation type="submission" date="2012-12" db="EMBL/GenBank/DDBJ databases">
        <authorList>
            <person name="Hellsten U."/>
            <person name="Grimwood J."/>
            <person name="Chapman J.A."/>
            <person name="Shapiro H."/>
            <person name="Aerts A."/>
            <person name="Otillar R.P."/>
            <person name="Terry A.Y."/>
            <person name="Boore J.L."/>
            <person name="Simakov O."/>
            <person name="Marletaz F."/>
            <person name="Cho S.-J."/>
            <person name="Edsinger-Gonzales E."/>
            <person name="Havlak P."/>
            <person name="Kuo D.-H."/>
            <person name="Larsson T."/>
            <person name="Lv J."/>
            <person name="Arendt D."/>
            <person name="Savage R."/>
            <person name="Osoegawa K."/>
            <person name="de Jong P."/>
            <person name="Lindberg D.R."/>
            <person name="Seaver E.C."/>
            <person name="Weisblat D.A."/>
            <person name="Putnam N.H."/>
            <person name="Grigoriev I.V."/>
            <person name="Rokhsar D.S."/>
        </authorList>
    </citation>
    <scope>NUCLEOTIDE SEQUENCE</scope>
</reference>
<dbReference type="OMA" id="QLRCQLW"/>
<comment type="catalytic activity">
    <reaction evidence="14">
        <text>L-tyrosyl-[protein] + ATP = O-(5'-adenylyl)-L-tyrosyl-[protein] + diphosphate</text>
        <dbReference type="Rhea" id="RHEA:54288"/>
        <dbReference type="Rhea" id="RHEA-COMP:10136"/>
        <dbReference type="Rhea" id="RHEA-COMP:13846"/>
        <dbReference type="ChEBI" id="CHEBI:30616"/>
        <dbReference type="ChEBI" id="CHEBI:33019"/>
        <dbReference type="ChEBI" id="CHEBI:46858"/>
        <dbReference type="ChEBI" id="CHEBI:83624"/>
        <dbReference type="EC" id="2.7.7.108"/>
    </reaction>
</comment>
<feature type="site" description="Important for autoinhibition of adenylyltransferase activity" evidence="17">
    <location>
        <position position="120"/>
    </location>
</feature>
<comment type="similarity">
    <text evidence="2">Belongs to the fic family.</text>
</comment>
<protein>
    <recommendedName>
        <fullName evidence="12">protein adenylyltransferase</fullName>
        <ecNumber evidence="12">2.7.7.108</ecNumber>
    </recommendedName>
</protein>
<dbReference type="OrthoDB" id="439046at2759"/>
<keyword evidence="8" id="KW-0802">TPR repeat</keyword>
<evidence type="ECO:0000256" key="16">
    <source>
        <dbReference type="PIRSR" id="PIRSR640198-2"/>
    </source>
</evidence>
<feature type="binding site" evidence="16">
    <location>
        <position position="294"/>
    </location>
    <ligand>
        <name>ATP</name>
        <dbReference type="ChEBI" id="CHEBI:30616"/>
    </ligand>
</feature>
<dbReference type="SUPFAM" id="SSF48452">
    <property type="entry name" value="TPR-like"/>
    <property type="match status" value="1"/>
</dbReference>
<feature type="active site" evidence="15">
    <location>
        <position position="250"/>
    </location>
</feature>
<dbReference type="EMBL" id="AMQM01004809">
    <property type="status" value="NOT_ANNOTATED_CDS"/>
    <property type="molecule type" value="Genomic_DNA"/>
</dbReference>
<keyword evidence="6" id="KW-0677">Repeat</keyword>
<dbReference type="AlphaFoldDB" id="T1ECZ2"/>
<reference evidence="21" key="3">
    <citation type="submission" date="2015-06" db="UniProtKB">
        <authorList>
            <consortium name="EnsemblMetazoa"/>
        </authorList>
    </citation>
    <scope>IDENTIFICATION</scope>
</reference>
<dbReference type="GeneID" id="20194444"/>
<dbReference type="GO" id="GO:0016020">
    <property type="term" value="C:membrane"/>
    <property type="evidence" value="ECO:0007669"/>
    <property type="project" value="UniProtKB-SubCell"/>
</dbReference>
<keyword evidence="11" id="KW-0472">Membrane</keyword>
<dbReference type="KEGG" id="hro:HELRODRAFT_100335"/>
<dbReference type="eggNOG" id="KOG3824">
    <property type="taxonomic scope" value="Eukaryota"/>
</dbReference>
<evidence type="ECO:0000256" key="3">
    <source>
        <dbReference type="ARBA" id="ARBA00022679"/>
    </source>
</evidence>
<dbReference type="InterPro" id="IPR040198">
    <property type="entry name" value="Fido_containing"/>
</dbReference>
<comment type="subcellular location">
    <subcellularLocation>
        <location evidence="1">Membrane</location>
        <topology evidence="1">Single-pass membrane protein</topology>
    </subcellularLocation>
</comment>
<dbReference type="InterPro" id="IPR036597">
    <property type="entry name" value="Fido-like_dom_sf"/>
</dbReference>
<name>T1ECZ2_HELRO</name>
<dbReference type="GlyCosmos" id="T1ECZ2">
    <property type="glycosylation" value="1 site, No reported glycans"/>
</dbReference>
<evidence type="ECO:0000256" key="5">
    <source>
        <dbReference type="ARBA" id="ARBA00022695"/>
    </source>
</evidence>
<comment type="catalytic activity">
    <reaction evidence="13">
        <text>L-threonyl-[protein] + ATP = 3-O-(5'-adenylyl)-L-threonyl-[protein] + diphosphate</text>
        <dbReference type="Rhea" id="RHEA:54292"/>
        <dbReference type="Rhea" id="RHEA-COMP:11060"/>
        <dbReference type="Rhea" id="RHEA-COMP:13847"/>
        <dbReference type="ChEBI" id="CHEBI:30013"/>
        <dbReference type="ChEBI" id="CHEBI:30616"/>
        <dbReference type="ChEBI" id="CHEBI:33019"/>
        <dbReference type="ChEBI" id="CHEBI:138113"/>
        <dbReference type="EC" id="2.7.7.108"/>
    </reaction>
</comment>
<proteinExistence type="inferred from homology"/>
<dbReference type="EC" id="2.7.7.108" evidence="12"/>
<accession>T1ECZ2</accession>
<evidence type="ECO:0000256" key="15">
    <source>
        <dbReference type="PIRSR" id="PIRSR640198-1"/>
    </source>
</evidence>
<dbReference type="EnsemblMetazoa" id="HelroT100335">
    <property type="protein sequence ID" value="HelroP100335"/>
    <property type="gene ID" value="HelroG100335"/>
</dbReference>
<dbReference type="EMBL" id="KB096676">
    <property type="protein sequence ID" value="ESO03201.1"/>
    <property type="molecule type" value="Genomic_DNA"/>
</dbReference>
<feature type="binding site" evidence="16">
    <location>
        <begin position="286"/>
        <end position="287"/>
    </location>
    <ligand>
        <name>ATP</name>
        <dbReference type="ChEBI" id="CHEBI:30616"/>
    </ligand>
</feature>
<evidence type="ECO:0000313" key="21">
    <source>
        <dbReference type="EnsemblMetazoa" id="HelroP100335"/>
    </source>
</evidence>
<keyword evidence="7 16" id="KW-0547">Nucleotide-binding</keyword>
<evidence type="ECO:0000256" key="1">
    <source>
        <dbReference type="ARBA" id="ARBA00004167"/>
    </source>
</evidence>
<evidence type="ECO:0000256" key="10">
    <source>
        <dbReference type="ARBA" id="ARBA00022989"/>
    </source>
</evidence>
<sequence>MTKQGRLERALKIYLHALALDPHHSDLLNSYGEFLELYKDDVVTAEHHYCKALAFNPSHDRALQNHKRTLPLVEELDRMRFTQVDAKLKSLLRVPDNHPGLRRVTSEQYFRHIYHTTAMEGNTFTLSQTRSFVENRIVISGKSIIEHNEILGMEAALHYLNTSLVKRLGTIKMDDILQIHKRVLGFVDPIGSGVFRTTQVFVGNFMPPPPQEITNLMNDFIEWLNSEETFEALHPIEMAALAHYKLVYIHPFYDGNGRTSRLLMNLILMMAGYPPIILPVEQKQNYYQYLETANNGDVRPFIRFISSCAERTLDEYLLASVTSVASNRSRPELLAQQKQATTTLDGGNGGDDYGDGLTIVVS</sequence>
<evidence type="ECO:0000256" key="2">
    <source>
        <dbReference type="ARBA" id="ARBA00009742"/>
    </source>
</evidence>
<evidence type="ECO:0000256" key="11">
    <source>
        <dbReference type="ARBA" id="ARBA00023136"/>
    </source>
</evidence>
<dbReference type="Pfam" id="PF02661">
    <property type="entry name" value="Fic"/>
    <property type="match status" value="1"/>
</dbReference>
<dbReference type="PANTHER" id="PTHR13504">
    <property type="entry name" value="FIDO DOMAIN-CONTAINING PROTEIN DDB_G0283145"/>
    <property type="match status" value="1"/>
</dbReference>
<dbReference type="PANTHER" id="PTHR13504:SF34">
    <property type="entry name" value="PROTEIN ADENYLYLTRANSFERASE FICD"/>
    <property type="match status" value="1"/>
</dbReference>
<dbReference type="RefSeq" id="XP_009018894.1">
    <property type="nucleotide sequence ID" value="XM_009020646.1"/>
</dbReference>
<evidence type="ECO:0000313" key="22">
    <source>
        <dbReference type="Proteomes" id="UP000015101"/>
    </source>
</evidence>
<evidence type="ECO:0000256" key="14">
    <source>
        <dbReference type="ARBA" id="ARBA00048696"/>
    </source>
</evidence>
<evidence type="ECO:0000256" key="12">
    <source>
        <dbReference type="ARBA" id="ARBA00034531"/>
    </source>
</evidence>
<dbReference type="Proteomes" id="UP000015101">
    <property type="component" value="Unassembled WGS sequence"/>
</dbReference>
<dbReference type="GO" id="GO:0005524">
    <property type="term" value="F:ATP binding"/>
    <property type="evidence" value="ECO:0007669"/>
    <property type="project" value="UniProtKB-KW"/>
</dbReference>
<feature type="binding site" evidence="16">
    <location>
        <begin position="254"/>
        <end position="261"/>
    </location>
    <ligand>
        <name>ATP</name>
        <dbReference type="ChEBI" id="CHEBI:30616"/>
    </ligand>
</feature>
<evidence type="ECO:0000256" key="17">
    <source>
        <dbReference type="PIRSR" id="PIRSR640198-3"/>
    </source>
</evidence>